<keyword evidence="3 6" id="KW-0812">Transmembrane</keyword>
<dbReference type="EMBL" id="RKQN01000007">
    <property type="protein sequence ID" value="RPE74722.1"/>
    <property type="molecule type" value="Genomic_DNA"/>
</dbReference>
<feature type="transmembrane region" description="Helical" evidence="6">
    <location>
        <begin position="333"/>
        <end position="351"/>
    </location>
</feature>
<comment type="subcellular location">
    <subcellularLocation>
        <location evidence="1">Membrane</location>
        <topology evidence="1">Multi-pass membrane protein</topology>
    </subcellularLocation>
</comment>
<gene>
    <name evidence="7" type="ORF">EDC50_3134</name>
</gene>
<feature type="transmembrane region" description="Helical" evidence="6">
    <location>
        <begin position="176"/>
        <end position="193"/>
    </location>
</feature>
<organism evidence="7 8">
    <name type="scientific">Vulcaniibacterium tengchongense</name>
    <dbReference type="NCBI Taxonomy" id="1273429"/>
    <lineage>
        <taxon>Bacteria</taxon>
        <taxon>Pseudomonadati</taxon>
        <taxon>Pseudomonadota</taxon>
        <taxon>Gammaproteobacteria</taxon>
        <taxon>Lysobacterales</taxon>
        <taxon>Lysobacteraceae</taxon>
        <taxon>Vulcaniibacterium</taxon>
    </lineage>
</organism>
<feature type="transmembrane region" description="Helical" evidence="6">
    <location>
        <begin position="371"/>
        <end position="393"/>
    </location>
</feature>
<dbReference type="AlphaFoldDB" id="A0A3N4UVE2"/>
<dbReference type="InterPro" id="IPR024371">
    <property type="entry name" value="AcetylCoA_trans_1-like"/>
</dbReference>
<dbReference type="InterPro" id="IPR004752">
    <property type="entry name" value="AmpG_permease/AT-1"/>
</dbReference>
<sequence>MASEAAAARPGWRQVLANLRQPKVLAMLLLGFSSGIPIYLVGNTLGFWMRENGIELSTIGFLSWVGLAYSLKFLWAPLVDKADAPLFGRWLGRRRGWMLLSQLAVAAALAGMALVQPQPGELAIAGIALDRLLAFGALALVVAFASATQDIVIDAWRIESADSDEQQGLLTSTSTLGYRGALLVTDSLILILAAHAGWSLSYELMALLMGVGVAATLLAHEPQAQRAPAAAVDADAPIGVSDAMVVRWLLAGAIGAAWLAAALAFGLRDDLALGWRDAPWLALAPALVWRLTRWPRGPVPEATWSRPLARPLLRMRDAVIEPFAAFFRDHGRWALLMLLTISLYRLPDFLMGPMANPFYADLGIGKETVGAVRGTFGLAATVLGVAAAGLSAVRFGFVPTLLAGAVLGPGSNLAFSYLALHGADPGVFTAAMAIDNFCNGYAGVALVGYMSSLTHVGYTATQYALLSSFYALLGKALKGLSGVAVEHLEAGRSLAEAYSLFFAGTALVGAPALLLCLLLAVYRPGAGRPASPPR</sequence>
<keyword evidence="5 6" id="KW-0472">Membrane</keyword>
<evidence type="ECO:0000256" key="1">
    <source>
        <dbReference type="ARBA" id="ARBA00004141"/>
    </source>
</evidence>
<evidence type="ECO:0000313" key="7">
    <source>
        <dbReference type="EMBL" id="RPE74722.1"/>
    </source>
</evidence>
<accession>A0A3N4UVE2</accession>
<dbReference type="Gene3D" id="1.20.1250.20">
    <property type="entry name" value="MFS general substrate transporter like domains"/>
    <property type="match status" value="1"/>
</dbReference>
<dbReference type="Proteomes" id="UP000269708">
    <property type="component" value="Unassembled WGS sequence"/>
</dbReference>
<dbReference type="PANTHER" id="PTHR12778:SF10">
    <property type="entry name" value="MAJOR FACILITATOR SUPERFAMILY DOMAIN-CONTAINING PROTEIN 3"/>
    <property type="match status" value="1"/>
</dbReference>
<evidence type="ECO:0000256" key="4">
    <source>
        <dbReference type="ARBA" id="ARBA00022989"/>
    </source>
</evidence>
<proteinExistence type="predicted"/>
<evidence type="ECO:0000256" key="6">
    <source>
        <dbReference type="SAM" id="Phobius"/>
    </source>
</evidence>
<keyword evidence="4 6" id="KW-1133">Transmembrane helix</keyword>
<dbReference type="GO" id="GO:0008521">
    <property type="term" value="F:acetyl-CoA transmembrane transporter activity"/>
    <property type="evidence" value="ECO:0007669"/>
    <property type="project" value="InterPro"/>
</dbReference>
<feature type="transmembrane region" description="Helical" evidence="6">
    <location>
        <begin position="24"/>
        <end position="42"/>
    </location>
</feature>
<feature type="transmembrane region" description="Helical" evidence="6">
    <location>
        <begin position="54"/>
        <end position="76"/>
    </location>
</feature>
<dbReference type="GO" id="GO:0016020">
    <property type="term" value="C:membrane"/>
    <property type="evidence" value="ECO:0007669"/>
    <property type="project" value="UniProtKB-SubCell"/>
</dbReference>
<name>A0A3N4UVE2_9GAMM</name>
<keyword evidence="8" id="KW-1185">Reference proteome</keyword>
<reference evidence="7 8" key="1">
    <citation type="submission" date="2018-11" db="EMBL/GenBank/DDBJ databases">
        <title>Genomic Encyclopedia of Type Strains, Phase IV (KMG-IV): sequencing the most valuable type-strain genomes for metagenomic binning, comparative biology and taxonomic classification.</title>
        <authorList>
            <person name="Goeker M."/>
        </authorList>
    </citation>
    <scope>NUCLEOTIDE SEQUENCE [LARGE SCALE GENOMIC DNA]</scope>
    <source>
        <strain evidence="7 8">DSM 25623</strain>
    </source>
</reference>
<feature type="transmembrane region" description="Helical" evidence="6">
    <location>
        <begin position="456"/>
        <end position="477"/>
    </location>
</feature>
<feature type="transmembrane region" description="Helical" evidence="6">
    <location>
        <begin position="426"/>
        <end position="449"/>
    </location>
</feature>
<evidence type="ECO:0000313" key="8">
    <source>
        <dbReference type="Proteomes" id="UP000269708"/>
    </source>
</evidence>
<dbReference type="OrthoDB" id="9787815at2"/>
<dbReference type="SUPFAM" id="SSF103473">
    <property type="entry name" value="MFS general substrate transporter"/>
    <property type="match status" value="1"/>
</dbReference>
<feature type="transmembrane region" description="Helical" evidence="6">
    <location>
        <begin position="400"/>
        <end position="420"/>
    </location>
</feature>
<keyword evidence="2" id="KW-0813">Transport</keyword>
<dbReference type="Pfam" id="PF13000">
    <property type="entry name" value="Acatn"/>
    <property type="match status" value="1"/>
</dbReference>
<feature type="transmembrane region" description="Helical" evidence="6">
    <location>
        <begin position="96"/>
        <end position="115"/>
    </location>
</feature>
<comment type="caution">
    <text evidence="7">The sequence shown here is derived from an EMBL/GenBank/DDBJ whole genome shotgun (WGS) entry which is preliminary data.</text>
</comment>
<feature type="transmembrane region" description="Helical" evidence="6">
    <location>
        <begin position="245"/>
        <end position="267"/>
    </location>
</feature>
<dbReference type="RefSeq" id="WP_123771438.1">
    <property type="nucleotide sequence ID" value="NZ_RKQN01000007.1"/>
</dbReference>
<dbReference type="NCBIfam" id="TIGR00901">
    <property type="entry name" value="2A0125"/>
    <property type="match status" value="1"/>
</dbReference>
<evidence type="ECO:0000256" key="3">
    <source>
        <dbReference type="ARBA" id="ARBA00022692"/>
    </source>
</evidence>
<dbReference type="InterPro" id="IPR036259">
    <property type="entry name" value="MFS_trans_sf"/>
</dbReference>
<evidence type="ECO:0000256" key="2">
    <source>
        <dbReference type="ARBA" id="ARBA00022448"/>
    </source>
</evidence>
<protein>
    <submittedName>
        <fullName evidence="7">PAT family beta-lactamase induction signal transducer AmpG</fullName>
    </submittedName>
</protein>
<dbReference type="PANTHER" id="PTHR12778">
    <property type="entry name" value="SOLUTE CARRIER FAMILY 33 ACETYL-COA TRANSPORTER -RELATED"/>
    <property type="match status" value="1"/>
</dbReference>
<dbReference type="GO" id="GO:0035348">
    <property type="term" value="P:acetyl-CoA transmembrane transport"/>
    <property type="evidence" value="ECO:0007669"/>
    <property type="project" value="InterPro"/>
</dbReference>
<feature type="transmembrane region" description="Helical" evidence="6">
    <location>
        <begin position="497"/>
        <end position="522"/>
    </location>
</feature>
<evidence type="ECO:0000256" key="5">
    <source>
        <dbReference type="ARBA" id="ARBA00023136"/>
    </source>
</evidence>
<feature type="transmembrane region" description="Helical" evidence="6">
    <location>
        <begin position="122"/>
        <end position="147"/>
    </location>
</feature>